<keyword evidence="3" id="KW-0238">DNA-binding</keyword>
<organism evidence="8 9">
    <name type="scientific">Buddleja alternifolia</name>
    <dbReference type="NCBI Taxonomy" id="168488"/>
    <lineage>
        <taxon>Eukaryota</taxon>
        <taxon>Viridiplantae</taxon>
        <taxon>Streptophyta</taxon>
        <taxon>Embryophyta</taxon>
        <taxon>Tracheophyta</taxon>
        <taxon>Spermatophyta</taxon>
        <taxon>Magnoliopsida</taxon>
        <taxon>eudicotyledons</taxon>
        <taxon>Gunneridae</taxon>
        <taxon>Pentapetalae</taxon>
        <taxon>asterids</taxon>
        <taxon>lamiids</taxon>
        <taxon>Lamiales</taxon>
        <taxon>Scrophulariaceae</taxon>
        <taxon>Buddlejeae</taxon>
        <taxon>Buddleja</taxon>
    </lineage>
</organism>
<keyword evidence="9" id="KW-1185">Reference proteome</keyword>
<evidence type="ECO:0000313" key="9">
    <source>
        <dbReference type="Proteomes" id="UP000826271"/>
    </source>
</evidence>
<evidence type="ECO:0000259" key="7">
    <source>
        <dbReference type="PROSITE" id="PS51294"/>
    </source>
</evidence>
<evidence type="ECO:0000256" key="4">
    <source>
        <dbReference type="ARBA" id="ARBA00023242"/>
    </source>
</evidence>
<dbReference type="InterPro" id="IPR001005">
    <property type="entry name" value="SANT/Myb"/>
</dbReference>
<proteinExistence type="predicted"/>
<dbReference type="SUPFAM" id="SSF46689">
    <property type="entry name" value="Homeodomain-like"/>
    <property type="match status" value="1"/>
</dbReference>
<evidence type="ECO:0000259" key="6">
    <source>
        <dbReference type="PROSITE" id="PS50090"/>
    </source>
</evidence>
<keyword evidence="4" id="KW-0539">Nucleus</keyword>
<dbReference type="FunFam" id="1.10.10.60:FF:000010">
    <property type="entry name" value="Transcriptional activator Myb isoform A"/>
    <property type="match status" value="1"/>
</dbReference>
<dbReference type="InterPro" id="IPR009057">
    <property type="entry name" value="Homeodomain-like_sf"/>
</dbReference>
<feature type="domain" description="HTH myb-type" evidence="7">
    <location>
        <begin position="187"/>
        <end position="242"/>
    </location>
</feature>
<evidence type="ECO:0000256" key="2">
    <source>
        <dbReference type="ARBA" id="ARBA00022737"/>
    </source>
</evidence>
<sequence length="406" mass="46936">MESETTTCENDHNTLPPPIGLSNINLKLEVLDDEFCIDNLNSSPESYFQDFFDQFPITASPFNPDLTIQANGHDPFDPFCHGSSSDFGFYEFIPYEQKVMQNPQGGGFLNFSSYNDPFMEIETTLEYHDPNPLRFFVPDETSCVTAGNIGSHKGKNTKRSKNDIQNNKSNENKNVLIKKSCRKGRRTPRSAKGQWTIEEDRVLINLVEKYGVRKWANIAQMLKGRIGKQCRERWHNHLRPDIKKDVWTEEEDRILIEVHAEVGNKWAEIAKSLPGRTENSIKNHWNATKRRQFSRRKCRTKWPKPSSILQNYIKSLNFENNKRSKTTNQPPPTTDPEKLGFCPDDHMGHDYDFDEIPEFDFDDDDHDPFEGSNMESYMDDIPVGPPSEIDDGELPFDMPPYLCNLK</sequence>
<name>A0AAV6Y1D4_9LAMI</name>
<dbReference type="InterPro" id="IPR017930">
    <property type="entry name" value="Myb_dom"/>
</dbReference>
<accession>A0AAV6Y1D4</accession>
<dbReference type="PANTHER" id="PTHR45614:SF285">
    <property type="entry name" value="TRANSCRIPTION FACTOR MYB98"/>
    <property type="match status" value="1"/>
</dbReference>
<feature type="compositionally biased region" description="Polar residues" evidence="5">
    <location>
        <begin position="163"/>
        <end position="173"/>
    </location>
</feature>
<dbReference type="PANTHER" id="PTHR45614">
    <property type="entry name" value="MYB PROTEIN-RELATED"/>
    <property type="match status" value="1"/>
</dbReference>
<feature type="domain" description="Myb-like" evidence="6">
    <location>
        <begin position="239"/>
        <end position="289"/>
    </location>
</feature>
<dbReference type="EMBL" id="WHWC01000002">
    <property type="protein sequence ID" value="KAG8388584.1"/>
    <property type="molecule type" value="Genomic_DNA"/>
</dbReference>
<dbReference type="PROSITE" id="PS50090">
    <property type="entry name" value="MYB_LIKE"/>
    <property type="match status" value="2"/>
</dbReference>
<evidence type="ECO:0000313" key="8">
    <source>
        <dbReference type="EMBL" id="KAG8388584.1"/>
    </source>
</evidence>
<dbReference type="PROSITE" id="PS51294">
    <property type="entry name" value="HTH_MYB"/>
    <property type="match status" value="2"/>
</dbReference>
<feature type="domain" description="HTH myb-type" evidence="7">
    <location>
        <begin position="243"/>
        <end position="293"/>
    </location>
</feature>
<dbReference type="CDD" id="cd00167">
    <property type="entry name" value="SANT"/>
    <property type="match status" value="2"/>
</dbReference>
<evidence type="ECO:0008006" key="10">
    <source>
        <dbReference type="Google" id="ProtNLM"/>
    </source>
</evidence>
<evidence type="ECO:0000256" key="3">
    <source>
        <dbReference type="ARBA" id="ARBA00023125"/>
    </source>
</evidence>
<feature type="domain" description="Myb-like" evidence="6">
    <location>
        <begin position="187"/>
        <end position="238"/>
    </location>
</feature>
<reference evidence="8" key="1">
    <citation type="submission" date="2019-10" db="EMBL/GenBank/DDBJ databases">
        <authorList>
            <person name="Zhang R."/>
            <person name="Pan Y."/>
            <person name="Wang J."/>
            <person name="Ma R."/>
            <person name="Yu S."/>
        </authorList>
    </citation>
    <scope>NUCLEOTIDE SEQUENCE</scope>
    <source>
        <strain evidence="8">LA-IB0</strain>
        <tissue evidence="8">Leaf</tissue>
    </source>
</reference>
<dbReference type="Pfam" id="PF13921">
    <property type="entry name" value="Myb_DNA-bind_6"/>
    <property type="match status" value="1"/>
</dbReference>
<dbReference type="SMART" id="SM00717">
    <property type="entry name" value="SANT"/>
    <property type="match status" value="2"/>
</dbReference>
<protein>
    <recommendedName>
        <fullName evidence="10">Transcription factor MYB98</fullName>
    </recommendedName>
</protein>
<gene>
    <name evidence="8" type="ORF">BUALT_Bualt02G0140700</name>
</gene>
<comment type="caution">
    <text evidence="8">The sequence shown here is derived from an EMBL/GenBank/DDBJ whole genome shotgun (WGS) entry which is preliminary data.</text>
</comment>
<evidence type="ECO:0000256" key="1">
    <source>
        <dbReference type="ARBA" id="ARBA00004123"/>
    </source>
</evidence>
<dbReference type="Proteomes" id="UP000826271">
    <property type="component" value="Unassembled WGS sequence"/>
</dbReference>
<dbReference type="AlphaFoldDB" id="A0AAV6Y1D4"/>
<dbReference type="Gene3D" id="1.10.10.60">
    <property type="entry name" value="Homeodomain-like"/>
    <property type="match status" value="2"/>
</dbReference>
<dbReference type="InterPro" id="IPR050560">
    <property type="entry name" value="MYB_TF"/>
</dbReference>
<evidence type="ECO:0000256" key="5">
    <source>
        <dbReference type="SAM" id="MobiDB-lite"/>
    </source>
</evidence>
<comment type="subcellular location">
    <subcellularLocation>
        <location evidence="1">Nucleus</location>
    </subcellularLocation>
</comment>
<feature type="region of interest" description="Disordered" evidence="5">
    <location>
        <begin position="147"/>
        <end position="174"/>
    </location>
</feature>
<dbReference type="GO" id="GO:0000978">
    <property type="term" value="F:RNA polymerase II cis-regulatory region sequence-specific DNA binding"/>
    <property type="evidence" value="ECO:0007669"/>
    <property type="project" value="TreeGrafter"/>
</dbReference>
<dbReference type="GO" id="GO:0000981">
    <property type="term" value="F:DNA-binding transcription factor activity, RNA polymerase II-specific"/>
    <property type="evidence" value="ECO:0007669"/>
    <property type="project" value="TreeGrafter"/>
</dbReference>
<dbReference type="FunFam" id="1.10.10.60:FF:000381">
    <property type="entry name" value="Transcription factor MYB119"/>
    <property type="match status" value="1"/>
</dbReference>
<keyword evidence="2" id="KW-0677">Repeat</keyword>
<feature type="region of interest" description="Disordered" evidence="5">
    <location>
        <begin position="360"/>
        <end position="396"/>
    </location>
</feature>
<dbReference type="GO" id="GO:0005634">
    <property type="term" value="C:nucleus"/>
    <property type="evidence" value="ECO:0007669"/>
    <property type="project" value="UniProtKB-SubCell"/>
</dbReference>